<reference evidence="2 3" key="1">
    <citation type="submission" date="2019-08" db="EMBL/GenBank/DDBJ databases">
        <title>Genome of Aequorivita lipolytica Y10-2 (type strain).</title>
        <authorList>
            <person name="Bowman J.P."/>
        </authorList>
    </citation>
    <scope>NUCLEOTIDE SEQUENCE [LARGE SCALE GENOMIC DNA]</scope>
    <source>
        <strain evidence="2 3">Y10-2</strain>
    </source>
</reference>
<accession>A0A5C6YTR7</accession>
<keyword evidence="3" id="KW-1185">Reference proteome</keyword>
<protein>
    <submittedName>
        <fullName evidence="2">Uncharacterized protein</fullName>
    </submittedName>
</protein>
<name>A0A5C6YTR7_9FLAO</name>
<dbReference type="EMBL" id="VORU01000001">
    <property type="protein sequence ID" value="TXD70816.1"/>
    <property type="molecule type" value="Genomic_DNA"/>
</dbReference>
<proteinExistence type="predicted"/>
<evidence type="ECO:0000313" key="3">
    <source>
        <dbReference type="Proteomes" id="UP000321945"/>
    </source>
</evidence>
<comment type="caution">
    <text evidence="2">The sequence shown here is derived from an EMBL/GenBank/DDBJ whole genome shotgun (WGS) entry which is preliminary data.</text>
</comment>
<dbReference type="Proteomes" id="UP000321945">
    <property type="component" value="Unassembled WGS sequence"/>
</dbReference>
<keyword evidence="1" id="KW-0732">Signal</keyword>
<dbReference type="OrthoDB" id="9765957at2"/>
<organism evidence="2 3">
    <name type="scientific">Aequorivita lipolytica</name>
    <dbReference type="NCBI Taxonomy" id="153267"/>
    <lineage>
        <taxon>Bacteria</taxon>
        <taxon>Pseudomonadati</taxon>
        <taxon>Bacteroidota</taxon>
        <taxon>Flavobacteriia</taxon>
        <taxon>Flavobacteriales</taxon>
        <taxon>Flavobacteriaceae</taxon>
        <taxon>Aequorivita</taxon>
    </lineage>
</organism>
<dbReference type="RefSeq" id="WP_111813777.1">
    <property type="nucleotide sequence ID" value="NZ_CBCRZQ010000001.1"/>
</dbReference>
<gene>
    <name evidence="2" type="ORF">ESV24_01625</name>
</gene>
<sequence length="318" mass="32939">MKTIKTSIAIAISVLTFSGMVAQNKNEEGVATTVTANRSAAAELINYQAVARNAGGALMTNAAITIDFEIRNGAGGSAVFNETQSLTTDANGVFSAQIGAVTSLEGVNWAGLDPWLQVKLNGTNVGETQMASVPGALYSKNSGSVMIYGSGSSNANKMIIQHSPALPNWGIEYDDVQDKIGFLNNGFRQLSINLNDGTLQTYGHLGVFQTTTTPALNRIYGNSVPVAFGKIATGGSIVSGYGITSVTRTGTGIYLVTLDISAATSDALIPLITPNTASGAGEITGFNQVSANSFEAKIFNENGAAKDSAFSVVIFANQ</sequence>
<feature type="signal peptide" evidence="1">
    <location>
        <begin position="1"/>
        <end position="22"/>
    </location>
</feature>
<dbReference type="AlphaFoldDB" id="A0A5C6YTR7"/>
<evidence type="ECO:0000313" key="2">
    <source>
        <dbReference type="EMBL" id="TXD70816.1"/>
    </source>
</evidence>
<evidence type="ECO:0000256" key="1">
    <source>
        <dbReference type="SAM" id="SignalP"/>
    </source>
</evidence>
<feature type="chain" id="PRO_5022728606" evidence="1">
    <location>
        <begin position="23"/>
        <end position="318"/>
    </location>
</feature>